<dbReference type="KEGG" id="ssm:Spirs_0782"/>
<dbReference type="STRING" id="573413.Spirs_0782"/>
<dbReference type="PROSITE" id="PS00356">
    <property type="entry name" value="HTH_LACI_1"/>
    <property type="match status" value="1"/>
</dbReference>
<dbReference type="EMBL" id="CP002116">
    <property type="protein sequence ID" value="ADK79917.1"/>
    <property type="molecule type" value="Genomic_DNA"/>
</dbReference>
<evidence type="ECO:0000313" key="5">
    <source>
        <dbReference type="EMBL" id="ADK79917.1"/>
    </source>
</evidence>
<keyword evidence="2" id="KW-0238">DNA-binding</keyword>
<dbReference type="GO" id="GO:0003700">
    <property type="term" value="F:DNA-binding transcription factor activity"/>
    <property type="evidence" value="ECO:0007669"/>
    <property type="project" value="TreeGrafter"/>
</dbReference>
<dbReference type="HOGENOM" id="CLU_037628_6_2_12"/>
<evidence type="ECO:0000256" key="3">
    <source>
        <dbReference type="ARBA" id="ARBA00023163"/>
    </source>
</evidence>
<dbReference type="Gene3D" id="1.10.260.40">
    <property type="entry name" value="lambda repressor-like DNA-binding domains"/>
    <property type="match status" value="1"/>
</dbReference>
<accession>E1RC37</accession>
<dbReference type="PROSITE" id="PS50932">
    <property type="entry name" value="HTH_LACI_2"/>
    <property type="match status" value="1"/>
</dbReference>
<dbReference type="SMART" id="SM00354">
    <property type="entry name" value="HTH_LACI"/>
    <property type="match status" value="1"/>
</dbReference>
<dbReference type="Proteomes" id="UP000002318">
    <property type="component" value="Chromosome"/>
</dbReference>
<gene>
    <name evidence="5" type="ordered locus">Spirs_0782</name>
</gene>
<dbReference type="RefSeq" id="WP_013253381.1">
    <property type="nucleotide sequence ID" value="NC_014364.1"/>
</dbReference>
<dbReference type="OrthoDB" id="356483at2"/>
<evidence type="ECO:0000256" key="1">
    <source>
        <dbReference type="ARBA" id="ARBA00023015"/>
    </source>
</evidence>
<dbReference type="InterPro" id="IPR046335">
    <property type="entry name" value="LacI/GalR-like_sensor"/>
</dbReference>
<evidence type="ECO:0000259" key="4">
    <source>
        <dbReference type="PROSITE" id="PS50932"/>
    </source>
</evidence>
<dbReference type="Pfam" id="PF00356">
    <property type="entry name" value="LacI"/>
    <property type="match status" value="1"/>
</dbReference>
<dbReference type="AlphaFoldDB" id="E1RC37"/>
<keyword evidence="6" id="KW-1185">Reference proteome</keyword>
<keyword evidence="1" id="KW-0805">Transcription regulation</keyword>
<name>E1RC37_SEDSS</name>
<evidence type="ECO:0000313" key="6">
    <source>
        <dbReference type="Proteomes" id="UP000002318"/>
    </source>
</evidence>
<dbReference type="InterPro" id="IPR010982">
    <property type="entry name" value="Lambda_DNA-bd_dom_sf"/>
</dbReference>
<dbReference type="InterPro" id="IPR028082">
    <property type="entry name" value="Peripla_BP_I"/>
</dbReference>
<dbReference type="PANTHER" id="PTHR30146">
    <property type="entry name" value="LACI-RELATED TRANSCRIPTIONAL REPRESSOR"/>
    <property type="match status" value="1"/>
</dbReference>
<proteinExistence type="predicted"/>
<organism evidence="5 6">
    <name type="scientific">Sediminispirochaeta smaragdinae (strain DSM 11293 / JCM 15392 / SEBR 4228)</name>
    <name type="common">Spirochaeta smaragdinae</name>
    <dbReference type="NCBI Taxonomy" id="573413"/>
    <lineage>
        <taxon>Bacteria</taxon>
        <taxon>Pseudomonadati</taxon>
        <taxon>Spirochaetota</taxon>
        <taxon>Spirochaetia</taxon>
        <taxon>Spirochaetales</taxon>
        <taxon>Spirochaetaceae</taxon>
        <taxon>Sediminispirochaeta</taxon>
    </lineage>
</organism>
<dbReference type="Pfam" id="PF13377">
    <property type="entry name" value="Peripla_BP_3"/>
    <property type="match status" value="1"/>
</dbReference>
<protein>
    <submittedName>
        <fullName evidence="5">Transcriptional regulator, LacI family</fullName>
    </submittedName>
</protein>
<reference evidence="6" key="1">
    <citation type="journal article" date="2010" name="Stand. Genomic Sci.">
        <title>Complete genome sequence of Spirochaeta smaragdinae type strain (SEBR 4228).</title>
        <authorList>
            <person name="Mavromatis K."/>
            <person name="Yasawong M."/>
            <person name="Chertkov O."/>
            <person name="Lapidus A."/>
            <person name="Lucas S."/>
            <person name="Nolan M."/>
            <person name="Del Rio T.G."/>
            <person name="Tice H."/>
            <person name="Cheng J.F."/>
            <person name="Pitluck S."/>
            <person name="Liolios K."/>
            <person name="Ivanova N."/>
            <person name="Tapia R."/>
            <person name="Han C."/>
            <person name="Bruce D."/>
            <person name="Goodwin L."/>
            <person name="Pati A."/>
            <person name="Chen A."/>
            <person name="Palaniappan K."/>
            <person name="Land M."/>
            <person name="Hauser L."/>
            <person name="Chang Y.J."/>
            <person name="Jeffries C.D."/>
            <person name="Detter J.C."/>
            <person name="Rohde M."/>
            <person name="Brambilla E."/>
            <person name="Spring S."/>
            <person name="Goker M."/>
            <person name="Sikorski J."/>
            <person name="Woyke T."/>
            <person name="Bristow J."/>
            <person name="Eisen J.A."/>
            <person name="Markowitz V."/>
            <person name="Hugenholtz P."/>
            <person name="Klenk H.P."/>
            <person name="Kyrpides N.C."/>
        </authorList>
    </citation>
    <scope>NUCLEOTIDE SEQUENCE [LARGE SCALE GENOMIC DNA]</scope>
    <source>
        <strain evidence="6">DSM 11293 / JCM 15392 / SEBR 4228</strain>
    </source>
</reference>
<dbReference type="PANTHER" id="PTHR30146:SF109">
    <property type="entry name" value="HTH-TYPE TRANSCRIPTIONAL REGULATOR GALS"/>
    <property type="match status" value="1"/>
</dbReference>
<feature type="domain" description="HTH lacI-type" evidence="4">
    <location>
        <begin position="4"/>
        <end position="47"/>
    </location>
</feature>
<dbReference type="SUPFAM" id="SSF47413">
    <property type="entry name" value="lambda repressor-like DNA-binding domains"/>
    <property type="match status" value="1"/>
</dbReference>
<dbReference type="eggNOG" id="COG1609">
    <property type="taxonomic scope" value="Bacteria"/>
</dbReference>
<dbReference type="CDD" id="cd01392">
    <property type="entry name" value="HTH_LacI"/>
    <property type="match status" value="1"/>
</dbReference>
<keyword evidence="3" id="KW-0804">Transcription</keyword>
<dbReference type="GO" id="GO:0000976">
    <property type="term" value="F:transcription cis-regulatory region binding"/>
    <property type="evidence" value="ECO:0007669"/>
    <property type="project" value="TreeGrafter"/>
</dbReference>
<dbReference type="SUPFAM" id="SSF53822">
    <property type="entry name" value="Periplasmic binding protein-like I"/>
    <property type="match status" value="1"/>
</dbReference>
<evidence type="ECO:0000256" key="2">
    <source>
        <dbReference type="ARBA" id="ARBA00023125"/>
    </source>
</evidence>
<dbReference type="InterPro" id="IPR000843">
    <property type="entry name" value="HTH_LacI"/>
</dbReference>
<dbReference type="Gene3D" id="3.40.50.2300">
    <property type="match status" value="2"/>
</dbReference>
<sequence length="321" mass="35357">MKKKTLKEIASIAHVSPATVSLVLNNKTGVGEEKRKAIRELLEANGYPTETSKTILFLKYRYHCKLVEENQGSVASIFEYIVQECKVHGYRVTMIACDHALEETLQELDMASFCGVIVLGTELQPEQYSLLDMIEAPYLVLDNNMKGHVCSTVGIDNEEGVRSALSLCNEAEIAYLKSSSWTANFQERSDALFSAAAEMGLSVKTLLLEPTLLGAYESIKRLMPFQLPRFACADNDIIALGAMKALLEAGYDIPGDCSVVGFDDVPFAAIHVPSLTTVRVPKSMMGIQAVDQILKCIADADYRYLKSRISGQLVIRESTRA</sequence>